<evidence type="ECO:0000256" key="1">
    <source>
        <dbReference type="SAM" id="Phobius"/>
    </source>
</evidence>
<protein>
    <submittedName>
        <fullName evidence="2">Uncharacterized protein</fullName>
    </submittedName>
</protein>
<name>A0ABN1UK80_9ACTN</name>
<feature type="transmembrane region" description="Helical" evidence="1">
    <location>
        <begin position="35"/>
        <end position="53"/>
    </location>
</feature>
<feature type="transmembrane region" description="Helical" evidence="1">
    <location>
        <begin position="109"/>
        <end position="128"/>
    </location>
</feature>
<accession>A0ABN1UK80</accession>
<keyword evidence="3" id="KW-1185">Reference proteome</keyword>
<dbReference type="EMBL" id="BAAAKV010000005">
    <property type="protein sequence ID" value="GAA1155358.1"/>
    <property type="molecule type" value="Genomic_DNA"/>
</dbReference>
<proteinExistence type="predicted"/>
<dbReference type="Proteomes" id="UP001501371">
    <property type="component" value="Unassembled WGS sequence"/>
</dbReference>
<keyword evidence="1" id="KW-1133">Transmembrane helix</keyword>
<comment type="caution">
    <text evidence="2">The sequence shown here is derived from an EMBL/GenBank/DDBJ whole genome shotgun (WGS) entry which is preliminary data.</text>
</comment>
<feature type="transmembrane region" description="Helical" evidence="1">
    <location>
        <begin position="60"/>
        <end position="78"/>
    </location>
</feature>
<keyword evidence="1" id="KW-0472">Membrane</keyword>
<dbReference type="RefSeq" id="WP_344270311.1">
    <property type="nucleotide sequence ID" value="NZ_BAAAKV010000005.1"/>
</dbReference>
<organism evidence="2 3">
    <name type="scientific">Streptomyces hebeiensis</name>
    <dbReference type="NCBI Taxonomy" id="229486"/>
    <lineage>
        <taxon>Bacteria</taxon>
        <taxon>Bacillati</taxon>
        <taxon>Actinomycetota</taxon>
        <taxon>Actinomycetes</taxon>
        <taxon>Kitasatosporales</taxon>
        <taxon>Streptomycetaceae</taxon>
        <taxon>Streptomyces</taxon>
    </lineage>
</organism>
<keyword evidence="1" id="KW-0812">Transmembrane</keyword>
<reference evidence="2 3" key="1">
    <citation type="journal article" date="2019" name="Int. J. Syst. Evol. Microbiol.">
        <title>The Global Catalogue of Microorganisms (GCM) 10K type strain sequencing project: providing services to taxonomists for standard genome sequencing and annotation.</title>
        <authorList>
            <consortium name="The Broad Institute Genomics Platform"/>
            <consortium name="The Broad Institute Genome Sequencing Center for Infectious Disease"/>
            <person name="Wu L."/>
            <person name="Ma J."/>
        </authorList>
    </citation>
    <scope>NUCLEOTIDE SEQUENCE [LARGE SCALE GENOMIC DNA]</scope>
    <source>
        <strain evidence="2 3">JCM 12696</strain>
    </source>
</reference>
<feature type="transmembrane region" description="Helical" evidence="1">
    <location>
        <begin position="7"/>
        <end position="29"/>
    </location>
</feature>
<evidence type="ECO:0000313" key="3">
    <source>
        <dbReference type="Proteomes" id="UP001501371"/>
    </source>
</evidence>
<evidence type="ECO:0000313" key="2">
    <source>
        <dbReference type="EMBL" id="GAA1155358.1"/>
    </source>
</evidence>
<gene>
    <name evidence="2" type="ORF">GCM10009654_08720</name>
</gene>
<sequence length="131" mass="14566">MIDIPREIIFFAFILSYAVFSLVYILLTANWPQRSVLLFGLIPVGGGIGIGLGKGESIDVLLLSLSGFLITVPVLLVVPRRRISIIKEIYRRDAAGEKVDWKEAEPPTWLVWTYACAICLWAVVSFIITGD</sequence>